<evidence type="ECO:0000313" key="1">
    <source>
        <dbReference type="EMBL" id="CCM76975.1"/>
    </source>
</evidence>
<dbReference type="EMBL" id="CANI01000028">
    <property type="protein sequence ID" value="CCM76975.1"/>
    <property type="molecule type" value="Genomic_DNA"/>
</dbReference>
<keyword evidence="2" id="KW-1185">Reference proteome</keyword>
<proteinExistence type="predicted"/>
<evidence type="ECO:0000313" key="2">
    <source>
        <dbReference type="Proteomes" id="UP000009319"/>
    </source>
</evidence>
<dbReference type="HOGENOM" id="CLU_2919628_0_0_5"/>
<sequence>MRRAFPIDAHMVPCYPIYALRKGKFVPTNRKAKVSSIPEAPDGRLSIRLAKLCLNVEVPGL</sequence>
<reference evidence="1 2" key="1">
    <citation type="journal article" date="2013" name="Genome Announc.">
        <title>Draft Genome Sequence of Rhizobium mesoamericanum STM3625, a Nitrogen-Fixing Symbiont of Mimosa pudica Isolated in French Guiana (South America).</title>
        <authorList>
            <person name="Moulin L."/>
            <person name="Mornico D."/>
            <person name="Melkonian R."/>
            <person name="Klonowska A."/>
        </authorList>
    </citation>
    <scope>NUCLEOTIDE SEQUENCE [LARGE SCALE GENOMIC DNA]</scope>
    <source>
        <strain evidence="1 2">STM3625</strain>
    </source>
</reference>
<name>K0PYV5_9HYPH</name>
<accession>K0PYV5</accession>
<dbReference type="AlphaFoldDB" id="K0PYV5"/>
<gene>
    <name evidence="1" type="ORF">BN77_4019</name>
</gene>
<organism evidence="1 2">
    <name type="scientific">Rhizobium mesoamericanum STM3625</name>
    <dbReference type="NCBI Taxonomy" id="1211777"/>
    <lineage>
        <taxon>Bacteria</taxon>
        <taxon>Pseudomonadati</taxon>
        <taxon>Pseudomonadota</taxon>
        <taxon>Alphaproteobacteria</taxon>
        <taxon>Hyphomicrobiales</taxon>
        <taxon>Rhizobiaceae</taxon>
        <taxon>Rhizobium/Agrobacterium group</taxon>
        <taxon>Rhizobium</taxon>
    </lineage>
</organism>
<comment type="caution">
    <text evidence="1">The sequence shown here is derived from an EMBL/GenBank/DDBJ whole genome shotgun (WGS) entry which is preliminary data.</text>
</comment>
<protein>
    <submittedName>
        <fullName evidence="1">MraZ protein</fullName>
    </submittedName>
</protein>
<dbReference type="Proteomes" id="UP000009319">
    <property type="component" value="Unassembled WGS sequence"/>
</dbReference>
<dbReference type="STRING" id="1211777.BN77_4019"/>